<name>A0A7J6PT38_PEROL</name>
<accession>A0A7J6PT38</accession>
<evidence type="ECO:0000313" key="2">
    <source>
        <dbReference type="EMBL" id="KAF4698866.1"/>
    </source>
</evidence>
<evidence type="ECO:0000256" key="1">
    <source>
        <dbReference type="SAM" id="MobiDB-lite"/>
    </source>
</evidence>
<feature type="region of interest" description="Disordered" evidence="1">
    <location>
        <begin position="1"/>
        <end position="22"/>
    </location>
</feature>
<dbReference type="EMBL" id="JABANO010038248">
    <property type="protein sequence ID" value="KAF4698866.1"/>
    <property type="molecule type" value="Genomic_DNA"/>
</dbReference>
<gene>
    <name evidence="2" type="ORF">FOZ63_026184</name>
</gene>
<evidence type="ECO:0000313" key="3">
    <source>
        <dbReference type="Proteomes" id="UP000553632"/>
    </source>
</evidence>
<protein>
    <submittedName>
        <fullName evidence="2">Uncharacterized protein</fullName>
    </submittedName>
</protein>
<dbReference type="Proteomes" id="UP000553632">
    <property type="component" value="Unassembled WGS sequence"/>
</dbReference>
<dbReference type="AlphaFoldDB" id="A0A7J6PT38"/>
<comment type="caution">
    <text evidence="2">The sequence shown here is derived from an EMBL/GenBank/DDBJ whole genome shotgun (WGS) entry which is preliminary data.</text>
</comment>
<reference evidence="2 3" key="1">
    <citation type="submission" date="2020-04" db="EMBL/GenBank/DDBJ databases">
        <title>Perkinsus olseni comparative genomics.</title>
        <authorList>
            <person name="Bogema D.R."/>
        </authorList>
    </citation>
    <scope>NUCLEOTIDE SEQUENCE [LARGE SCALE GENOMIC DNA]</scope>
    <source>
        <strain evidence="2 3">ATCC PRA-207</strain>
    </source>
</reference>
<organism evidence="2 3">
    <name type="scientific">Perkinsus olseni</name>
    <name type="common">Perkinsus atlanticus</name>
    <dbReference type="NCBI Taxonomy" id="32597"/>
    <lineage>
        <taxon>Eukaryota</taxon>
        <taxon>Sar</taxon>
        <taxon>Alveolata</taxon>
        <taxon>Perkinsozoa</taxon>
        <taxon>Perkinsea</taxon>
        <taxon>Perkinsida</taxon>
        <taxon>Perkinsidae</taxon>
        <taxon>Perkinsus</taxon>
    </lineage>
</organism>
<sequence>MVGDSASPGPVLESSKSELDDHDLCGNVDLVREANVQRREEEIKGRQRERLEKKHRLWQIVQESAAARKDELRESRFAKSAAKARQSRLRELENDYKDRCREVKIVARQQDWLIRATESVLKTVERHRKEDEVQGEVVRDYQHTRRSFLNERAKAVSVEGRDALRQRRELSRVHTLRELVETERAQRMDEFANAMDSGIIPRFLSLLPGPEDCQEVL</sequence>
<proteinExistence type="predicted"/>
<keyword evidence="3" id="KW-1185">Reference proteome</keyword>